<evidence type="ECO:0000256" key="2">
    <source>
        <dbReference type="SAM" id="SignalP"/>
    </source>
</evidence>
<dbReference type="InterPro" id="IPR012338">
    <property type="entry name" value="Beta-lactam/transpept-like"/>
</dbReference>
<dbReference type="PANTHER" id="PTHR43283:SF18">
    <property type="match status" value="1"/>
</dbReference>
<feature type="signal peptide" evidence="2">
    <location>
        <begin position="1"/>
        <end position="20"/>
    </location>
</feature>
<feature type="domain" description="Beta-lactamase-related" evidence="3">
    <location>
        <begin position="66"/>
        <end position="391"/>
    </location>
</feature>
<reference evidence="4 5" key="1">
    <citation type="journal article" date="2015" name="Genome Biol. Evol.">
        <title>Comparative Genomics of a Bacterivorous Green Alga Reveals Evolutionary Causalities and Consequences of Phago-Mixotrophic Mode of Nutrition.</title>
        <authorList>
            <person name="Burns J.A."/>
            <person name="Paasch A."/>
            <person name="Narechania A."/>
            <person name="Kim E."/>
        </authorList>
    </citation>
    <scope>NUCLEOTIDE SEQUENCE [LARGE SCALE GENOMIC DNA]</scope>
    <source>
        <strain evidence="4 5">PLY_AMNH</strain>
    </source>
</reference>
<dbReference type="EMBL" id="LGRX02000234">
    <property type="protein sequence ID" value="KAK3289112.1"/>
    <property type="molecule type" value="Genomic_DNA"/>
</dbReference>
<comment type="caution">
    <text evidence="4">The sequence shown here is derived from an EMBL/GenBank/DDBJ whole genome shotgun (WGS) entry which is preliminary data.</text>
</comment>
<keyword evidence="2" id="KW-0732">Signal</keyword>
<dbReference type="InterPro" id="IPR050789">
    <property type="entry name" value="Diverse_Enzym_Activities"/>
</dbReference>
<evidence type="ECO:0000256" key="1">
    <source>
        <dbReference type="SAM" id="MobiDB-lite"/>
    </source>
</evidence>
<accession>A0AAE0LL27</accession>
<dbReference type="AlphaFoldDB" id="A0AAE0LL27"/>
<dbReference type="PANTHER" id="PTHR43283">
    <property type="entry name" value="BETA-LACTAMASE-RELATED"/>
    <property type="match status" value="1"/>
</dbReference>
<evidence type="ECO:0000313" key="4">
    <source>
        <dbReference type="EMBL" id="KAK3289112.1"/>
    </source>
</evidence>
<dbReference type="Gene3D" id="3.40.710.10">
    <property type="entry name" value="DD-peptidase/beta-lactamase superfamily"/>
    <property type="match status" value="1"/>
</dbReference>
<keyword evidence="5" id="KW-1185">Reference proteome</keyword>
<dbReference type="Pfam" id="PF00144">
    <property type="entry name" value="Beta-lactamase"/>
    <property type="match status" value="1"/>
</dbReference>
<dbReference type="Proteomes" id="UP001190700">
    <property type="component" value="Unassembled WGS sequence"/>
</dbReference>
<evidence type="ECO:0000313" key="5">
    <source>
        <dbReference type="Proteomes" id="UP001190700"/>
    </source>
</evidence>
<protein>
    <recommendedName>
        <fullName evidence="3">Beta-lactamase-related domain-containing protein</fullName>
    </recommendedName>
</protein>
<gene>
    <name evidence="4" type="ORF">CYMTET_3440</name>
</gene>
<name>A0AAE0LL27_9CHLO</name>
<evidence type="ECO:0000259" key="3">
    <source>
        <dbReference type="Pfam" id="PF00144"/>
    </source>
</evidence>
<dbReference type="SUPFAM" id="SSF56601">
    <property type="entry name" value="beta-lactamase/transpeptidase-like"/>
    <property type="match status" value="1"/>
</dbReference>
<feature type="compositionally biased region" description="Low complexity" evidence="1">
    <location>
        <begin position="417"/>
        <end position="521"/>
    </location>
</feature>
<sequence>MSPFHTLFLFFGVYVRPSSGDSLKEWLDNRIEADATLVGVSTYVAYSLNDAVVNYAGKSVLPEAYDKQQQTTISATSEDVTRNNTFLQASVSKTVTWTALTMLLDAGAFTLDDSIDAALDFIVRNPNHPDTAITYRHVYTHTTGIKDDYLYEYGDNCAEGFYSKDLDTFLPTYLEESKSWANWETGTKEKYSNMATALAALLVERLSGVDFNQFTQRYIFAPLGMSDTSWAFTTTSARPYETDNEYEYGYDYGKSRLRRLTQSSSAETSYLTSRHYCFPDWPSGQLYTTAADMAKFALAMMAYGQYDEACLYSEATGRLVFEEAASSVAEGAGLGWFIGSKHGYVDGAGHDGAEFGASSNMYLNLASNYVTGWMSNSAVSVDTVDALNARLKEEAQSISSGSESSATSAGCTSNVPLASGSSSTAAPSASGSSSTAAPSASGSSSTAAPSASGSSSTAAPSASGSSSTAAPSASGSSSTAAPSASGSGSTAAPSASRSSSTAAPSASRSSSTAAPTSASGTPINGYTDAPTRNKDDSNADNDVNNATKDDGTTTENDSGFGSWFRTSGVVAGAFLISVHIMELWL</sequence>
<proteinExistence type="predicted"/>
<feature type="region of interest" description="Disordered" evidence="1">
    <location>
        <begin position="417"/>
        <end position="561"/>
    </location>
</feature>
<dbReference type="InterPro" id="IPR001466">
    <property type="entry name" value="Beta-lactam-related"/>
</dbReference>
<organism evidence="4 5">
    <name type="scientific">Cymbomonas tetramitiformis</name>
    <dbReference type="NCBI Taxonomy" id="36881"/>
    <lineage>
        <taxon>Eukaryota</taxon>
        <taxon>Viridiplantae</taxon>
        <taxon>Chlorophyta</taxon>
        <taxon>Pyramimonadophyceae</taxon>
        <taxon>Pyramimonadales</taxon>
        <taxon>Pyramimonadaceae</taxon>
        <taxon>Cymbomonas</taxon>
    </lineage>
</organism>
<feature type="chain" id="PRO_5042024258" description="Beta-lactamase-related domain-containing protein" evidence="2">
    <location>
        <begin position="21"/>
        <end position="585"/>
    </location>
</feature>